<dbReference type="SUPFAM" id="SSF47459">
    <property type="entry name" value="HLH, helix-loop-helix DNA-binding domain"/>
    <property type="match status" value="1"/>
</dbReference>
<dbReference type="WBParaSite" id="nRc.2.0.1.t46228-RA">
    <property type="protein sequence ID" value="nRc.2.0.1.t46228-RA"/>
    <property type="gene ID" value="nRc.2.0.1.g46228"/>
</dbReference>
<evidence type="ECO:0000313" key="8">
    <source>
        <dbReference type="Proteomes" id="UP000887565"/>
    </source>
</evidence>
<dbReference type="InterPro" id="IPR050283">
    <property type="entry name" value="E-box_TF_Regulators"/>
</dbReference>
<sequence length="195" mass="22173">MKANLWKLTLARGSQIVATIIEFLAISSTMVSSKYADFSLNFARKSKKQSRTMRKMQTSSYGDIHQQRSLANIRERRRTQSLNEAFAQLRKMVPALPTDKLSKIQTLKLAVHYIDFLYQCLKTGENSTTNNAEIDFYASMMETGPSHNALNHVAVDSTEFRRITNQTNQSFLCTMFVNWRLANKGQTSLICSSSV</sequence>
<evidence type="ECO:0000256" key="5">
    <source>
        <dbReference type="ARBA" id="ARBA00023163"/>
    </source>
</evidence>
<organism evidence="8 9">
    <name type="scientific">Romanomermis culicivorax</name>
    <name type="common">Nematode worm</name>
    <dbReference type="NCBI Taxonomy" id="13658"/>
    <lineage>
        <taxon>Eukaryota</taxon>
        <taxon>Metazoa</taxon>
        <taxon>Ecdysozoa</taxon>
        <taxon>Nematoda</taxon>
        <taxon>Enoplea</taxon>
        <taxon>Dorylaimia</taxon>
        <taxon>Mermithida</taxon>
        <taxon>Mermithoidea</taxon>
        <taxon>Mermithidae</taxon>
        <taxon>Romanomermis</taxon>
    </lineage>
</organism>
<reference evidence="9" key="1">
    <citation type="submission" date="2022-11" db="UniProtKB">
        <authorList>
            <consortium name="WormBaseParasite"/>
        </authorList>
    </citation>
    <scope>IDENTIFICATION</scope>
</reference>
<protein>
    <submittedName>
        <fullName evidence="9">BHLH domain-containing protein</fullName>
    </submittedName>
</protein>
<evidence type="ECO:0000256" key="2">
    <source>
        <dbReference type="ARBA" id="ARBA00022782"/>
    </source>
</evidence>
<dbReference type="Proteomes" id="UP000887565">
    <property type="component" value="Unplaced"/>
</dbReference>
<dbReference type="GO" id="GO:0046983">
    <property type="term" value="F:protein dimerization activity"/>
    <property type="evidence" value="ECO:0007669"/>
    <property type="project" value="InterPro"/>
</dbReference>
<proteinExistence type="predicted"/>
<dbReference type="Pfam" id="PF00010">
    <property type="entry name" value="HLH"/>
    <property type="match status" value="1"/>
</dbReference>
<keyword evidence="2" id="KW-0221">Differentiation</keyword>
<dbReference type="InterPro" id="IPR036638">
    <property type="entry name" value="HLH_DNA-bd_sf"/>
</dbReference>
<dbReference type="PROSITE" id="PS50888">
    <property type="entry name" value="BHLH"/>
    <property type="match status" value="1"/>
</dbReference>
<keyword evidence="3" id="KW-0805">Transcription regulation</keyword>
<evidence type="ECO:0000256" key="3">
    <source>
        <dbReference type="ARBA" id="ARBA00023015"/>
    </source>
</evidence>
<accession>A0A915L6U3</accession>
<evidence type="ECO:0000313" key="9">
    <source>
        <dbReference type="WBParaSite" id="nRc.2.0.1.t46228-RA"/>
    </source>
</evidence>
<dbReference type="PANTHER" id="PTHR23349">
    <property type="entry name" value="BASIC HELIX-LOOP-HELIX TRANSCRIPTION FACTOR, TWIST"/>
    <property type="match status" value="1"/>
</dbReference>
<evidence type="ECO:0000256" key="4">
    <source>
        <dbReference type="ARBA" id="ARBA00023125"/>
    </source>
</evidence>
<dbReference type="InterPro" id="IPR011598">
    <property type="entry name" value="bHLH_dom"/>
</dbReference>
<dbReference type="SMART" id="SM00353">
    <property type="entry name" value="HLH"/>
    <property type="match status" value="1"/>
</dbReference>
<name>A0A915L6U3_ROMCU</name>
<keyword evidence="4" id="KW-0238">DNA-binding</keyword>
<dbReference type="GO" id="GO:0030154">
    <property type="term" value="P:cell differentiation"/>
    <property type="evidence" value="ECO:0007669"/>
    <property type="project" value="UniProtKB-KW"/>
</dbReference>
<evidence type="ECO:0000259" key="7">
    <source>
        <dbReference type="PROSITE" id="PS50888"/>
    </source>
</evidence>
<evidence type="ECO:0000256" key="1">
    <source>
        <dbReference type="ARBA" id="ARBA00022473"/>
    </source>
</evidence>
<dbReference type="PANTHER" id="PTHR23349:SF50">
    <property type="entry name" value="PROTEIN TWIST"/>
    <property type="match status" value="1"/>
</dbReference>
<keyword evidence="1" id="KW-0217">Developmental protein</keyword>
<dbReference type="Gene3D" id="4.10.280.10">
    <property type="entry name" value="Helix-loop-helix DNA-binding domain"/>
    <property type="match status" value="1"/>
</dbReference>
<dbReference type="AlphaFoldDB" id="A0A915L6U3"/>
<dbReference type="GO" id="GO:0000977">
    <property type="term" value="F:RNA polymerase II transcription regulatory region sequence-specific DNA binding"/>
    <property type="evidence" value="ECO:0007669"/>
    <property type="project" value="TreeGrafter"/>
</dbReference>
<keyword evidence="5" id="KW-0804">Transcription</keyword>
<feature type="domain" description="BHLH" evidence="7">
    <location>
        <begin position="66"/>
        <end position="117"/>
    </location>
</feature>
<keyword evidence="8" id="KW-1185">Reference proteome</keyword>
<keyword evidence="6" id="KW-0539">Nucleus</keyword>
<evidence type="ECO:0000256" key="6">
    <source>
        <dbReference type="ARBA" id="ARBA00023242"/>
    </source>
</evidence>
<dbReference type="GO" id="GO:0000981">
    <property type="term" value="F:DNA-binding transcription factor activity, RNA polymerase II-specific"/>
    <property type="evidence" value="ECO:0007669"/>
    <property type="project" value="TreeGrafter"/>
</dbReference>